<keyword evidence="5 10" id="KW-0378">Hydrolase</keyword>
<dbReference type="EMBL" id="CP020028">
    <property type="protein sequence ID" value="ASR45363.1"/>
    <property type="molecule type" value="Genomic_DNA"/>
</dbReference>
<dbReference type="InterPro" id="IPR044846">
    <property type="entry name" value="GH10"/>
</dbReference>
<dbReference type="InterPro" id="IPR008979">
    <property type="entry name" value="Galactose-bd-like_sf"/>
</dbReference>
<reference evidence="13 14" key="1">
    <citation type="submission" date="2017-03" db="EMBL/GenBank/DDBJ databases">
        <title>Complete genome sequence of Paenibacillus Kribbensis producing bioflocculants.</title>
        <authorList>
            <person name="Lee H.-G."/>
            <person name="Oh H.-M."/>
        </authorList>
    </citation>
    <scope>NUCLEOTIDE SEQUENCE [LARGE SCALE GENOMIC DNA]</scope>
    <source>
        <strain evidence="13 14">AM49</strain>
    </source>
</reference>
<keyword evidence="7 10" id="KW-0326">Glycosidase</keyword>
<dbReference type="OrthoDB" id="9809277at2"/>
<protein>
    <recommendedName>
        <fullName evidence="10">Beta-xylanase</fullName>
        <ecNumber evidence="10">3.2.1.8</ecNumber>
    </recommendedName>
</protein>
<evidence type="ECO:0000313" key="14">
    <source>
        <dbReference type="Proteomes" id="UP000214666"/>
    </source>
</evidence>
<dbReference type="Pfam" id="PF00331">
    <property type="entry name" value="Glyco_hydro_10"/>
    <property type="match status" value="1"/>
</dbReference>
<accession>A0A222WHG7</accession>
<dbReference type="SUPFAM" id="SSF49785">
    <property type="entry name" value="Galactose-binding domain-like"/>
    <property type="match status" value="2"/>
</dbReference>
<organism evidence="13 14">
    <name type="scientific">Paenibacillus kribbensis</name>
    <dbReference type="NCBI Taxonomy" id="172713"/>
    <lineage>
        <taxon>Bacteria</taxon>
        <taxon>Bacillati</taxon>
        <taxon>Bacillota</taxon>
        <taxon>Bacilli</taxon>
        <taxon>Bacillales</taxon>
        <taxon>Paenibacillaceae</taxon>
        <taxon>Paenibacillus</taxon>
    </lineage>
</organism>
<dbReference type="PANTHER" id="PTHR31490:SF90">
    <property type="entry name" value="ENDO-1,4-BETA-XYLANASE A"/>
    <property type="match status" value="1"/>
</dbReference>
<dbReference type="SMART" id="SM00633">
    <property type="entry name" value="Glyco_10"/>
    <property type="match status" value="1"/>
</dbReference>
<evidence type="ECO:0000256" key="5">
    <source>
        <dbReference type="ARBA" id="ARBA00022801"/>
    </source>
</evidence>
<feature type="domain" description="GH10" evidence="12">
    <location>
        <begin position="370"/>
        <end position="703"/>
    </location>
</feature>
<keyword evidence="3 13" id="KW-0858">Xylan degradation</keyword>
<gene>
    <name evidence="13" type="ORF">B4V02_00895</name>
</gene>
<feature type="chain" id="PRO_5038795005" description="Beta-xylanase" evidence="11">
    <location>
        <begin position="28"/>
        <end position="715"/>
    </location>
</feature>
<dbReference type="UniPathway" id="UPA00114"/>
<dbReference type="InterPro" id="IPR017853">
    <property type="entry name" value="GH"/>
</dbReference>
<dbReference type="GO" id="GO:0031176">
    <property type="term" value="F:endo-1,4-beta-xylanase activity"/>
    <property type="evidence" value="ECO:0007669"/>
    <property type="project" value="UniProtKB-EC"/>
</dbReference>
<proteinExistence type="inferred from homology"/>
<dbReference type="AlphaFoldDB" id="A0A222WHG7"/>
<evidence type="ECO:0000256" key="11">
    <source>
        <dbReference type="SAM" id="SignalP"/>
    </source>
</evidence>
<dbReference type="InterPro" id="IPR003305">
    <property type="entry name" value="CenC_carb-bd"/>
</dbReference>
<dbReference type="PRINTS" id="PR00134">
    <property type="entry name" value="GLHYDRLASE10"/>
</dbReference>
<evidence type="ECO:0000256" key="9">
    <source>
        <dbReference type="PROSITE-ProRule" id="PRU10061"/>
    </source>
</evidence>
<dbReference type="InterPro" id="IPR001000">
    <property type="entry name" value="GH10_dom"/>
</dbReference>
<keyword evidence="14" id="KW-1185">Reference proteome</keyword>
<dbReference type="PANTHER" id="PTHR31490">
    <property type="entry name" value="GLYCOSYL HYDROLASE"/>
    <property type="match status" value="1"/>
</dbReference>
<evidence type="ECO:0000256" key="2">
    <source>
        <dbReference type="ARBA" id="ARBA00004851"/>
    </source>
</evidence>
<dbReference type="Pfam" id="PF02018">
    <property type="entry name" value="CBM_4_9"/>
    <property type="match status" value="2"/>
</dbReference>
<dbReference type="PROSITE" id="PS00591">
    <property type="entry name" value="GH10_1"/>
    <property type="match status" value="1"/>
</dbReference>
<feature type="signal peptide" evidence="11">
    <location>
        <begin position="1"/>
        <end position="27"/>
    </location>
</feature>
<comment type="catalytic activity">
    <reaction evidence="1 10">
        <text>Endohydrolysis of (1-&gt;4)-beta-D-xylosidic linkages in xylans.</text>
        <dbReference type="EC" id="3.2.1.8"/>
    </reaction>
</comment>
<evidence type="ECO:0000256" key="6">
    <source>
        <dbReference type="ARBA" id="ARBA00023277"/>
    </source>
</evidence>
<dbReference type="EC" id="3.2.1.8" evidence="10"/>
<dbReference type="Gene3D" id="2.60.120.260">
    <property type="entry name" value="Galactose-binding domain-like"/>
    <property type="match status" value="2"/>
</dbReference>
<keyword evidence="6 10" id="KW-0119">Carbohydrate metabolism</keyword>
<keyword evidence="11" id="KW-0732">Signal</keyword>
<dbReference type="SUPFAM" id="SSF51445">
    <property type="entry name" value="(Trans)glycosidases"/>
    <property type="match status" value="1"/>
</dbReference>
<dbReference type="PROSITE" id="PS51760">
    <property type="entry name" value="GH10_2"/>
    <property type="match status" value="1"/>
</dbReference>
<evidence type="ECO:0000256" key="1">
    <source>
        <dbReference type="ARBA" id="ARBA00000681"/>
    </source>
</evidence>
<evidence type="ECO:0000256" key="3">
    <source>
        <dbReference type="ARBA" id="ARBA00022651"/>
    </source>
</evidence>
<evidence type="ECO:0000256" key="7">
    <source>
        <dbReference type="ARBA" id="ARBA00023295"/>
    </source>
</evidence>
<dbReference type="GO" id="GO:0045493">
    <property type="term" value="P:xylan catabolic process"/>
    <property type="evidence" value="ECO:0007669"/>
    <property type="project" value="UniProtKB-UniPathway"/>
</dbReference>
<evidence type="ECO:0000313" key="13">
    <source>
        <dbReference type="EMBL" id="ASR45363.1"/>
    </source>
</evidence>
<dbReference type="Proteomes" id="UP000214666">
    <property type="component" value="Chromosome"/>
</dbReference>
<feature type="active site" description="Nucleophile" evidence="9">
    <location>
        <position position="616"/>
    </location>
</feature>
<dbReference type="STRING" id="172713.GCA_001705305_02952"/>
<dbReference type="RefSeq" id="WP_094153430.1">
    <property type="nucleotide sequence ID" value="NZ_CP020028.1"/>
</dbReference>
<name>A0A222WHG7_9BACL</name>
<evidence type="ECO:0000256" key="4">
    <source>
        <dbReference type="ARBA" id="ARBA00022737"/>
    </source>
</evidence>
<dbReference type="Gene3D" id="3.20.20.80">
    <property type="entry name" value="Glycosidases"/>
    <property type="match status" value="1"/>
</dbReference>
<keyword evidence="8 10" id="KW-0624">Polysaccharide degradation</keyword>
<dbReference type="InterPro" id="IPR031158">
    <property type="entry name" value="GH10_AS"/>
</dbReference>
<dbReference type="KEGG" id="pkb:B4V02_00895"/>
<keyword evidence="4" id="KW-0677">Repeat</keyword>
<evidence type="ECO:0000259" key="12">
    <source>
        <dbReference type="PROSITE" id="PS51760"/>
    </source>
</evidence>
<comment type="similarity">
    <text evidence="10">Belongs to the glycosyl hydrolase 10 (cellulase F) family.</text>
</comment>
<comment type="pathway">
    <text evidence="2">Glycan degradation; xylan degradation.</text>
</comment>
<sequence>MRSYRYTTFCVMLSGALLLPVAWSGGAVVKAAPSVEHSPLVSKTMLATAGVNKTIGTYGFEQGNSEGWKPRGGNTQIASVSEAAYGGTHSLKTTSRTANWNGAELDVKPLLQPDVEYEISGYVKLDGKAAVPSVIKLTVEQQSTGGSTEWKTVAQTETADTAWVKLQGRYKFTGNMDALKLYIENSNPAQAYYVDEVEIRQVSETPVTPSPTEPTDGIVSAGFEEGTTQGWVSRLGSEKVQASNADARTGSYSLLTTGRQQAYAGPKLDVTAKLQKGSQYTVSAWVKLAPGEQPAKVRLSVQRDYQGKSAYETVIGDTAITTGGWAHLSGTYTLAHDADAVSMYLETAAGTSSFYMDDFELSLVPPLAIEKDIPSLHGIYQGQFNIGTAIMAFQTEGAYGELVQKHFNSIVAGNEMKPASLQPSEGQFHWEEADKIVQFAKQHGLAIRFHTLVWHNQTGDWMFKDKNGQPMTPTPENKKLLLDRLETHIRTVAARYKNDITDWDVVNEVIDPDQPGGMRRSMWYQITGTDYIEKAFRVTREVVGPNARLFINDYNTDEPKKRDFLYNLVRDLLAKGVPIDGVGHQSHIRLEFPSISQIEQSIEKFASLGLDNQITELDMGLYSNDTDRYETIPESMLIRQAHRYRELFDMFSRQQEHISNVTIWGTDDGNTWLSNFPIARLDKPLLFDERLKAKYAYWALVDPSKVPALSAGSNK</sequence>
<evidence type="ECO:0000256" key="10">
    <source>
        <dbReference type="RuleBase" id="RU361174"/>
    </source>
</evidence>
<evidence type="ECO:0000256" key="8">
    <source>
        <dbReference type="ARBA" id="ARBA00023326"/>
    </source>
</evidence>